<dbReference type="PANTHER" id="PTHR46211">
    <property type="entry name" value="GLYCEROPHOSPHORYL DIESTER PHOSPHODIESTERASE"/>
    <property type="match status" value="1"/>
</dbReference>
<evidence type="ECO:0000313" key="2">
    <source>
        <dbReference type="EMBL" id="MFC5408200.1"/>
    </source>
</evidence>
<dbReference type="PANTHER" id="PTHR46211:SF1">
    <property type="entry name" value="GLYCEROPHOSPHODIESTER PHOSPHODIESTERASE, CYTOPLASMIC"/>
    <property type="match status" value="1"/>
</dbReference>
<gene>
    <name evidence="2" type="ORF">ACFPMF_02680</name>
</gene>
<dbReference type="PROSITE" id="PS51704">
    <property type="entry name" value="GP_PDE"/>
    <property type="match status" value="1"/>
</dbReference>
<evidence type="ECO:0000313" key="3">
    <source>
        <dbReference type="Proteomes" id="UP001596106"/>
    </source>
</evidence>
<dbReference type="InterPro" id="IPR017946">
    <property type="entry name" value="PLC-like_Pdiesterase_TIM-brl"/>
</dbReference>
<name>A0ABW0I6G8_9BACT</name>
<dbReference type="PROSITE" id="PS51257">
    <property type="entry name" value="PROKAR_LIPOPROTEIN"/>
    <property type="match status" value="1"/>
</dbReference>
<dbReference type="EMBL" id="JBHSMA010000001">
    <property type="protein sequence ID" value="MFC5408200.1"/>
    <property type="molecule type" value="Genomic_DNA"/>
</dbReference>
<reference evidence="3" key="1">
    <citation type="journal article" date="2019" name="Int. J. Syst. Evol. Microbiol.">
        <title>The Global Catalogue of Microorganisms (GCM) 10K type strain sequencing project: providing services to taxonomists for standard genome sequencing and annotation.</title>
        <authorList>
            <consortium name="The Broad Institute Genomics Platform"/>
            <consortium name="The Broad Institute Genome Sequencing Center for Infectious Disease"/>
            <person name="Wu L."/>
            <person name="Ma J."/>
        </authorList>
    </citation>
    <scope>NUCLEOTIDE SEQUENCE [LARGE SCALE GENOMIC DNA]</scope>
    <source>
        <strain evidence="3">CCUG 55250</strain>
    </source>
</reference>
<protein>
    <submittedName>
        <fullName evidence="2">Glycerophosphodiester phosphodiesterase</fullName>
    </submittedName>
</protein>
<dbReference type="InterPro" id="IPR030395">
    <property type="entry name" value="GP_PDE_dom"/>
</dbReference>
<accession>A0ABW0I6G8</accession>
<evidence type="ECO:0000259" key="1">
    <source>
        <dbReference type="PROSITE" id="PS51704"/>
    </source>
</evidence>
<dbReference type="Gene3D" id="3.20.20.190">
    <property type="entry name" value="Phosphatidylinositol (PI) phosphodiesterase"/>
    <property type="match status" value="1"/>
</dbReference>
<feature type="domain" description="GP-PDE" evidence="1">
    <location>
        <begin position="31"/>
        <end position="260"/>
    </location>
</feature>
<organism evidence="2 3">
    <name type="scientific">Larkinella bovis</name>
    <dbReference type="NCBI Taxonomy" id="683041"/>
    <lineage>
        <taxon>Bacteria</taxon>
        <taxon>Pseudomonadati</taxon>
        <taxon>Bacteroidota</taxon>
        <taxon>Cytophagia</taxon>
        <taxon>Cytophagales</taxon>
        <taxon>Spirosomataceae</taxon>
        <taxon>Larkinella</taxon>
    </lineage>
</organism>
<dbReference type="RefSeq" id="WP_379840885.1">
    <property type="nucleotide sequence ID" value="NZ_JBHSMA010000001.1"/>
</dbReference>
<keyword evidence="3" id="KW-1185">Reference proteome</keyword>
<dbReference type="SUPFAM" id="SSF51695">
    <property type="entry name" value="PLC-like phosphodiesterases"/>
    <property type="match status" value="1"/>
</dbReference>
<proteinExistence type="predicted"/>
<dbReference type="Pfam" id="PF03009">
    <property type="entry name" value="GDPD"/>
    <property type="match status" value="1"/>
</dbReference>
<sequence length="261" mass="28672">MKHWIGYFSVLGLVVIGSCKKDPGSSPAYLTKVVAHRGAWKTAGVPENSIAALQQAIRLGCYASETDVQMAADSVLFISHDSVFQGVNVELASSDQLSALKLSNGEPLPTLQAYLAEVIKQAQTRIVLEIKGSRISKTRSLAAAAKTVELVESLHIGPLVDYCSFDYDVCKKIRALAPAARVVYLNGDESPDQLALDKLTGLDYYYGVLTLKPAWIAEARQKKLTVGVWTVNNELSMRWFLDQRVDFITTDEPELLLNLLK</sequence>
<dbReference type="Proteomes" id="UP001596106">
    <property type="component" value="Unassembled WGS sequence"/>
</dbReference>
<comment type="caution">
    <text evidence="2">The sequence shown here is derived from an EMBL/GenBank/DDBJ whole genome shotgun (WGS) entry which is preliminary data.</text>
</comment>